<gene>
    <name evidence="1" type="ORF">ACFFSY_07595</name>
</gene>
<name>A0ABV5KNH9_9BACL</name>
<dbReference type="Proteomes" id="UP001589747">
    <property type="component" value="Unassembled WGS sequence"/>
</dbReference>
<keyword evidence="2" id="KW-1185">Reference proteome</keyword>
<organism evidence="1 2">
    <name type="scientific">Paenibacillus aurantiacus</name>
    <dbReference type="NCBI Taxonomy" id="1936118"/>
    <lineage>
        <taxon>Bacteria</taxon>
        <taxon>Bacillati</taxon>
        <taxon>Bacillota</taxon>
        <taxon>Bacilli</taxon>
        <taxon>Bacillales</taxon>
        <taxon>Paenibacillaceae</taxon>
        <taxon>Paenibacillus</taxon>
    </lineage>
</organism>
<dbReference type="RefSeq" id="WP_377492298.1">
    <property type="nucleotide sequence ID" value="NZ_JBHMDO010000015.1"/>
</dbReference>
<comment type="caution">
    <text evidence="1">The sequence shown here is derived from an EMBL/GenBank/DDBJ whole genome shotgun (WGS) entry which is preliminary data.</text>
</comment>
<evidence type="ECO:0000313" key="1">
    <source>
        <dbReference type="EMBL" id="MFB9325788.1"/>
    </source>
</evidence>
<dbReference type="EMBL" id="JBHMDO010000015">
    <property type="protein sequence ID" value="MFB9325788.1"/>
    <property type="molecule type" value="Genomic_DNA"/>
</dbReference>
<reference evidence="1 2" key="1">
    <citation type="submission" date="2024-09" db="EMBL/GenBank/DDBJ databases">
        <authorList>
            <person name="Sun Q."/>
            <person name="Mori K."/>
        </authorList>
    </citation>
    <scope>NUCLEOTIDE SEQUENCE [LARGE SCALE GENOMIC DNA]</scope>
    <source>
        <strain evidence="1 2">TISTR 2452</strain>
    </source>
</reference>
<proteinExistence type="predicted"/>
<protein>
    <submittedName>
        <fullName evidence="1">Uncharacterized protein</fullName>
    </submittedName>
</protein>
<evidence type="ECO:0000313" key="2">
    <source>
        <dbReference type="Proteomes" id="UP001589747"/>
    </source>
</evidence>
<accession>A0ABV5KNH9</accession>
<sequence length="60" mass="6827">MIQLLRERLWTKTESRGKPSALDLWIMVRPGSRASIPPRCGASVLEVEVDHDDIRLARTV</sequence>